<keyword evidence="1" id="KW-0030">Aminoacyl-tRNA synthetase</keyword>
<proteinExistence type="predicted"/>
<dbReference type="PANTHER" id="PTHR10055:SF1">
    <property type="entry name" value="TRYPTOPHAN--TRNA LIGASE, CYTOPLASMIC"/>
    <property type="match status" value="1"/>
</dbReference>
<keyword evidence="1" id="KW-0436">Ligase</keyword>
<name>A0ABQ5KD30_9EUKA</name>
<keyword evidence="2" id="KW-1185">Reference proteome</keyword>
<evidence type="ECO:0000313" key="2">
    <source>
        <dbReference type="Proteomes" id="UP001057375"/>
    </source>
</evidence>
<feature type="non-terminal residue" evidence="1">
    <location>
        <position position="1"/>
    </location>
</feature>
<protein>
    <submittedName>
        <fullName evidence="1">tRNA synthetase class I family protein</fullName>
    </submittedName>
</protein>
<dbReference type="Gene3D" id="1.10.240.10">
    <property type="entry name" value="Tyrosyl-Transfer RNA Synthetase"/>
    <property type="match status" value="1"/>
</dbReference>
<accession>A0ABQ5KD30</accession>
<sequence length="105" mass="12530">KKINKYAFSGGRTTVEEHRELGADLSVDIPYHYLFFFLHDDDELERIKKEYGEGRMLTGEVKAILIKILQDMVLDHQEKRKDVTDEVVQHFMTPRRMEVYKKDEK</sequence>
<dbReference type="Proteomes" id="UP001057375">
    <property type="component" value="Unassembled WGS sequence"/>
</dbReference>
<dbReference type="GO" id="GO:0004812">
    <property type="term" value="F:aminoacyl-tRNA ligase activity"/>
    <property type="evidence" value="ECO:0007669"/>
    <property type="project" value="UniProtKB-KW"/>
</dbReference>
<gene>
    <name evidence="1" type="ORF">ADUPG1_000852</name>
</gene>
<comment type="caution">
    <text evidence="1">The sequence shown here is derived from an EMBL/GenBank/DDBJ whole genome shotgun (WGS) entry which is preliminary data.</text>
</comment>
<dbReference type="EMBL" id="BQXS01000473">
    <property type="protein sequence ID" value="GKT28771.1"/>
    <property type="molecule type" value="Genomic_DNA"/>
</dbReference>
<dbReference type="PANTHER" id="PTHR10055">
    <property type="entry name" value="TRYPTOPHANYL-TRNA SYNTHETASE"/>
    <property type="match status" value="1"/>
</dbReference>
<evidence type="ECO:0000313" key="1">
    <source>
        <dbReference type="EMBL" id="GKT28771.1"/>
    </source>
</evidence>
<organism evidence="1 2">
    <name type="scientific">Aduncisulcus paluster</name>
    <dbReference type="NCBI Taxonomy" id="2918883"/>
    <lineage>
        <taxon>Eukaryota</taxon>
        <taxon>Metamonada</taxon>
        <taxon>Carpediemonas-like organisms</taxon>
        <taxon>Aduncisulcus</taxon>
    </lineage>
</organism>
<reference evidence="1" key="1">
    <citation type="submission" date="2022-03" db="EMBL/GenBank/DDBJ databases">
        <title>Draft genome sequence of Aduncisulcus paluster, a free-living microaerophilic Fornicata.</title>
        <authorList>
            <person name="Yuyama I."/>
            <person name="Kume K."/>
            <person name="Tamura T."/>
            <person name="Inagaki Y."/>
            <person name="Hashimoto T."/>
        </authorList>
    </citation>
    <scope>NUCLEOTIDE SEQUENCE</scope>
    <source>
        <strain evidence="1">NY0171</strain>
    </source>
</reference>
<dbReference type="SUPFAM" id="SSF52374">
    <property type="entry name" value="Nucleotidylyl transferase"/>
    <property type="match status" value="1"/>
</dbReference>